<feature type="domain" description="Tyrosine-protein phosphatase" evidence="1">
    <location>
        <begin position="65"/>
        <end position="241"/>
    </location>
</feature>
<dbReference type="InParanoid" id="A0A674K000"/>
<proteinExistence type="predicted"/>
<dbReference type="Gene3D" id="3.90.190.10">
    <property type="entry name" value="Protein tyrosine phosphatase superfamily"/>
    <property type="match status" value="1"/>
</dbReference>
<dbReference type="Pfam" id="PF00782">
    <property type="entry name" value="DSPc"/>
    <property type="match status" value="1"/>
</dbReference>
<accession>A0A674K000</accession>
<dbReference type="CTD" id="142679"/>
<evidence type="ECO:0000313" key="4">
    <source>
        <dbReference type="Proteomes" id="UP000472274"/>
    </source>
</evidence>
<keyword evidence="4" id="KW-1185">Reference proteome</keyword>
<dbReference type="InterPro" id="IPR000340">
    <property type="entry name" value="Dual-sp_phosphatase_cat-dom"/>
</dbReference>
<dbReference type="InterPro" id="IPR029021">
    <property type="entry name" value="Prot-tyrosine_phosphatase-like"/>
</dbReference>
<dbReference type="PANTHER" id="PTHR46377:SF1">
    <property type="entry name" value="DUAL SPECIFICITY PROTEIN PHOSPHATASE 19"/>
    <property type="match status" value="1"/>
</dbReference>
<evidence type="ECO:0000259" key="2">
    <source>
        <dbReference type="PROSITE" id="PS50056"/>
    </source>
</evidence>
<dbReference type="InterPro" id="IPR000387">
    <property type="entry name" value="Tyr_Pase_dom"/>
</dbReference>
<dbReference type="CDD" id="cd14523">
    <property type="entry name" value="DSP_DUSP19"/>
    <property type="match status" value="1"/>
</dbReference>
<dbReference type="PROSITE" id="PS50054">
    <property type="entry name" value="TYR_PHOSPHATASE_DUAL"/>
    <property type="match status" value="1"/>
</dbReference>
<dbReference type="Proteomes" id="UP000472274">
    <property type="component" value="Unplaced"/>
</dbReference>
<dbReference type="Ensembl" id="ENSTMTT00000027942.1">
    <property type="protein sequence ID" value="ENSTMTP00000026965.1"/>
    <property type="gene ID" value="ENSTMTG00000019708.1"/>
</dbReference>
<dbReference type="RefSeq" id="XP_024059832.1">
    <property type="nucleotide sequence ID" value="XM_024204064.1"/>
</dbReference>
<dbReference type="GO" id="GO:0005737">
    <property type="term" value="C:cytoplasm"/>
    <property type="evidence" value="ECO:0007669"/>
    <property type="project" value="TreeGrafter"/>
</dbReference>
<reference evidence="3" key="1">
    <citation type="submission" date="2025-08" db="UniProtKB">
        <authorList>
            <consortium name="Ensembl"/>
        </authorList>
    </citation>
    <scope>IDENTIFICATION</scope>
</reference>
<dbReference type="GO" id="GO:0008579">
    <property type="term" value="F:JUN kinase phosphatase activity"/>
    <property type="evidence" value="ECO:0007669"/>
    <property type="project" value="TreeGrafter"/>
</dbReference>
<evidence type="ECO:0000259" key="1">
    <source>
        <dbReference type="PROSITE" id="PS50054"/>
    </source>
</evidence>
<dbReference type="GeneTree" id="ENSGT00940000156472"/>
<dbReference type="SMART" id="SM00195">
    <property type="entry name" value="DSPc"/>
    <property type="match status" value="1"/>
</dbReference>
<feature type="domain" description="Tyrosine specific protein phosphatases" evidence="2">
    <location>
        <begin position="181"/>
        <end position="222"/>
    </location>
</feature>
<dbReference type="PROSITE" id="PS50056">
    <property type="entry name" value="TYR_PHOSPHATASE_2"/>
    <property type="match status" value="1"/>
</dbReference>
<sequence>MHSLTQEIRSFSRKNLKKQCTRVTTLTGKRIIETWKDARMQVVEEAEPSDGFGCGYVQDLSLDLQVGVIKPWLLLGSQDAAQDLETMKKYGVTHVLNVAYGVENAFPNDFIYKNISILDLPETDITSYFPECFEFIEQAKMLQMVLVIFLNGSEIFHLTGPLARSQTKMQASQSLFKDGVVLVHCNAGVSRAAAIIIGFLINSEGLNFARAFSWVKNARPAICPNPGFMEQLHKYQECSKKANGSINDHK</sequence>
<dbReference type="GeneID" id="112109510"/>
<dbReference type="SUPFAM" id="SSF52799">
    <property type="entry name" value="(Phosphotyrosine protein) phosphatases II"/>
    <property type="match status" value="1"/>
</dbReference>
<evidence type="ECO:0000313" key="3">
    <source>
        <dbReference type="Ensembl" id="ENSTMTP00000026965.1"/>
    </source>
</evidence>
<dbReference type="InterPro" id="IPR020422">
    <property type="entry name" value="TYR_PHOSPHATASE_DUAL_dom"/>
</dbReference>
<dbReference type="AlphaFoldDB" id="A0A674K000"/>
<organism evidence="3 4">
    <name type="scientific">Terrapene triunguis</name>
    <name type="common">Three-toed box turtle</name>
    <dbReference type="NCBI Taxonomy" id="2587831"/>
    <lineage>
        <taxon>Eukaryota</taxon>
        <taxon>Metazoa</taxon>
        <taxon>Chordata</taxon>
        <taxon>Craniata</taxon>
        <taxon>Vertebrata</taxon>
        <taxon>Euteleostomi</taxon>
        <taxon>Archelosauria</taxon>
        <taxon>Testudinata</taxon>
        <taxon>Testudines</taxon>
        <taxon>Cryptodira</taxon>
        <taxon>Durocryptodira</taxon>
        <taxon>Testudinoidea</taxon>
        <taxon>Emydidae</taxon>
        <taxon>Terrapene</taxon>
    </lineage>
</organism>
<name>A0A674K000_9SAUR</name>
<gene>
    <name evidence="3" type="primary">DUSP19</name>
</gene>
<reference evidence="3" key="2">
    <citation type="submission" date="2025-09" db="UniProtKB">
        <authorList>
            <consortium name="Ensembl"/>
        </authorList>
    </citation>
    <scope>IDENTIFICATION</scope>
</reference>
<dbReference type="PRINTS" id="PR01908">
    <property type="entry name" value="ADSPHPHTASE"/>
</dbReference>
<dbReference type="PANTHER" id="PTHR46377">
    <property type="entry name" value="DUAL SPECIFICITY PROTEIN PHOSPHATASE 19"/>
    <property type="match status" value="1"/>
</dbReference>
<protein>
    <submittedName>
        <fullName evidence="3">Dual specificity phosphatase 19</fullName>
    </submittedName>
</protein>